<dbReference type="Proteomes" id="UP001172386">
    <property type="component" value="Unassembled WGS sequence"/>
</dbReference>
<protein>
    <submittedName>
        <fullName evidence="1">Uncharacterized protein</fullName>
    </submittedName>
</protein>
<sequence length="266" mass="30687">MSEAKQDQEFLEPEYAKNEQKKHEYPWYLENIEKYLTPERKQAWAIRAYPCTDLGVWLVPFIVRSEACQDILSRLKAGDLFLDIGCHLGSDSRCLAFSSAPIFHTYGIDIVSHWDVGYNLYCDRGLFEAHFSEVDMLSDDGGLKLLEGNADVINLCAILHQWDWNGQIRAAKRVVDFSKVGTMVVGYQIGGLKGREVETAAVGVKNFKHDVETWKKLREKISSETSTEWEVKAWLRDWDYLGWDQADMRWLPPDARVLDFVLTRSK</sequence>
<organism evidence="1 2">
    <name type="scientific">Neophaeococcomyces mojaviensis</name>
    <dbReference type="NCBI Taxonomy" id="3383035"/>
    <lineage>
        <taxon>Eukaryota</taxon>
        <taxon>Fungi</taxon>
        <taxon>Dikarya</taxon>
        <taxon>Ascomycota</taxon>
        <taxon>Pezizomycotina</taxon>
        <taxon>Eurotiomycetes</taxon>
        <taxon>Chaetothyriomycetidae</taxon>
        <taxon>Chaetothyriales</taxon>
        <taxon>Chaetothyriales incertae sedis</taxon>
        <taxon>Neophaeococcomyces</taxon>
    </lineage>
</organism>
<keyword evidence="2" id="KW-1185">Reference proteome</keyword>
<comment type="caution">
    <text evidence="1">The sequence shown here is derived from an EMBL/GenBank/DDBJ whole genome shotgun (WGS) entry which is preliminary data.</text>
</comment>
<proteinExistence type="predicted"/>
<evidence type="ECO:0000313" key="2">
    <source>
        <dbReference type="Proteomes" id="UP001172386"/>
    </source>
</evidence>
<name>A0ACC3A2M5_9EURO</name>
<dbReference type="EMBL" id="JAPDRQ010000131">
    <property type="protein sequence ID" value="KAJ9654124.1"/>
    <property type="molecule type" value="Genomic_DNA"/>
</dbReference>
<evidence type="ECO:0000313" key="1">
    <source>
        <dbReference type="EMBL" id="KAJ9654124.1"/>
    </source>
</evidence>
<reference evidence="1" key="1">
    <citation type="submission" date="2022-10" db="EMBL/GenBank/DDBJ databases">
        <title>Culturing micro-colonial fungi from biological soil crusts in the Mojave desert and describing Neophaeococcomyces mojavensis, and introducing the new genera and species Taxawa tesnikishii.</title>
        <authorList>
            <person name="Kurbessoian T."/>
            <person name="Stajich J.E."/>
        </authorList>
    </citation>
    <scope>NUCLEOTIDE SEQUENCE</scope>
    <source>
        <strain evidence="1">JES_112</strain>
    </source>
</reference>
<gene>
    <name evidence="1" type="ORF">H2198_006804</name>
</gene>
<accession>A0ACC3A2M5</accession>